<sequence>AASEAASGAMANYLADHHIDPNSAEGRTLMELASVAVGGVVGGGAGAVTALDGEKYNRQLHLELVHHIRDDLTRQYATDHGISEEVATSPRI</sequence>
<keyword evidence="2" id="KW-1185">Reference proteome</keyword>
<accession>I4VIU9</accession>
<feature type="non-terminal residue" evidence="1">
    <location>
        <position position="1"/>
    </location>
</feature>
<protein>
    <submittedName>
        <fullName evidence="1">Filamentous hemagglutinin family outer membrane protein</fullName>
    </submittedName>
</protein>
<gene>
    <name evidence="1" type="ORF">UU9_16956</name>
</gene>
<feature type="non-terminal residue" evidence="1">
    <location>
        <position position="92"/>
    </location>
</feature>
<evidence type="ECO:0000313" key="2">
    <source>
        <dbReference type="Proteomes" id="UP000004210"/>
    </source>
</evidence>
<proteinExistence type="predicted"/>
<dbReference type="EMBL" id="AJXU01000084">
    <property type="protein sequence ID" value="EIL87140.1"/>
    <property type="molecule type" value="Genomic_DNA"/>
</dbReference>
<dbReference type="Proteomes" id="UP000004210">
    <property type="component" value="Unassembled WGS sequence"/>
</dbReference>
<evidence type="ECO:0000313" key="1">
    <source>
        <dbReference type="EMBL" id="EIL87140.1"/>
    </source>
</evidence>
<reference evidence="1 2" key="1">
    <citation type="journal article" date="2012" name="J. Bacteriol.">
        <title>Genome sequences for six rhodanobacter strains, isolated from soils and the terrestrial subsurface, with variable denitrification capabilities.</title>
        <authorList>
            <person name="Kostka J.E."/>
            <person name="Green S.J."/>
            <person name="Rishishwar L."/>
            <person name="Prakash O."/>
            <person name="Katz L.S."/>
            <person name="Marino-Ramirez L."/>
            <person name="Jordan I.K."/>
            <person name="Munk C."/>
            <person name="Ivanova N."/>
            <person name="Mikhailova N."/>
            <person name="Watson D.B."/>
            <person name="Brown S.D."/>
            <person name="Palumbo A.V."/>
            <person name="Brooks S.C."/>
        </authorList>
    </citation>
    <scope>NUCLEOTIDE SEQUENCE [LARGE SCALE GENOMIC DNA]</scope>
    <source>
        <strain evidence="2">Jip2T</strain>
    </source>
</reference>
<organism evidence="1 2">
    <name type="scientific">Rhodanobacter fulvus Jip2</name>
    <dbReference type="NCBI Taxonomy" id="1163408"/>
    <lineage>
        <taxon>Bacteria</taxon>
        <taxon>Pseudomonadati</taxon>
        <taxon>Pseudomonadota</taxon>
        <taxon>Gammaproteobacteria</taxon>
        <taxon>Lysobacterales</taxon>
        <taxon>Rhodanobacteraceae</taxon>
        <taxon>Rhodanobacter</taxon>
    </lineage>
</organism>
<dbReference type="AlphaFoldDB" id="I4VIU9"/>
<name>I4VIU9_9GAMM</name>
<comment type="caution">
    <text evidence="1">The sequence shown here is derived from an EMBL/GenBank/DDBJ whole genome shotgun (WGS) entry which is preliminary data.</text>
</comment>